<protein>
    <recommendedName>
        <fullName evidence="10">Cytochrome P450</fullName>
    </recommendedName>
</protein>
<reference evidence="9" key="2">
    <citation type="submission" date="2015-01" db="EMBL/GenBank/DDBJ databases">
        <title>Evolutionary Origins and Diversification of the Mycorrhizal Mutualists.</title>
        <authorList>
            <consortium name="DOE Joint Genome Institute"/>
            <consortium name="Mycorrhizal Genomics Consortium"/>
            <person name="Kohler A."/>
            <person name="Kuo A."/>
            <person name="Nagy L.G."/>
            <person name="Floudas D."/>
            <person name="Copeland A."/>
            <person name="Barry K.W."/>
            <person name="Cichocki N."/>
            <person name="Veneault-Fourrey C."/>
            <person name="LaButti K."/>
            <person name="Lindquist E.A."/>
            <person name="Lipzen A."/>
            <person name="Lundell T."/>
            <person name="Morin E."/>
            <person name="Murat C."/>
            <person name="Riley R."/>
            <person name="Ohm R."/>
            <person name="Sun H."/>
            <person name="Tunlid A."/>
            <person name="Henrissat B."/>
            <person name="Grigoriev I.V."/>
            <person name="Hibbett D.S."/>
            <person name="Martin F."/>
        </authorList>
    </citation>
    <scope>NUCLEOTIDE SEQUENCE [LARGE SCALE GENOMIC DNA]</scope>
    <source>
        <strain evidence="9">Zn</strain>
    </source>
</reference>
<feature type="binding site" description="axial binding residue" evidence="7">
    <location>
        <position position="432"/>
    </location>
    <ligand>
        <name>heme</name>
        <dbReference type="ChEBI" id="CHEBI:30413"/>
    </ligand>
    <ligandPart>
        <name>Fe</name>
        <dbReference type="ChEBI" id="CHEBI:18248"/>
    </ligandPart>
</feature>
<evidence type="ECO:0000256" key="7">
    <source>
        <dbReference type="PIRSR" id="PIRSR602403-1"/>
    </source>
</evidence>
<keyword evidence="5 7" id="KW-0408">Iron</keyword>
<organism evidence="8 9">
    <name type="scientific">Oidiodendron maius (strain Zn)</name>
    <dbReference type="NCBI Taxonomy" id="913774"/>
    <lineage>
        <taxon>Eukaryota</taxon>
        <taxon>Fungi</taxon>
        <taxon>Dikarya</taxon>
        <taxon>Ascomycota</taxon>
        <taxon>Pezizomycotina</taxon>
        <taxon>Leotiomycetes</taxon>
        <taxon>Leotiomycetes incertae sedis</taxon>
        <taxon>Myxotrichaceae</taxon>
        <taxon>Oidiodendron</taxon>
    </lineage>
</organism>
<evidence type="ECO:0000256" key="1">
    <source>
        <dbReference type="ARBA" id="ARBA00001971"/>
    </source>
</evidence>
<comment type="cofactor">
    <cofactor evidence="1 7">
        <name>heme</name>
        <dbReference type="ChEBI" id="CHEBI:30413"/>
    </cofactor>
</comment>
<dbReference type="AlphaFoldDB" id="A0A0C3GAJ3"/>
<dbReference type="GO" id="GO:0004497">
    <property type="term" value="F:monooxygenase activity"/>
    <property type="evidence" value="ECO:0007669"/>
    <property type="project" value="UniProtKB-KW"/>
</dbReference>
<dbReference type="InterPro" id="IPR050121">
    <property type="entry name" value="Cytochrome_P450_monoxygenase"/>
</dbReference>
<dbReference type="GO" id="GO:0020037">
    <property type="term" value="F:heme binding"/>
    <property type="evidence" value="ECO:0007669"/>
    <property type="project" value="InterPro"/>
</dbReference>
<evidence type="ECO:0000256" key="5">
    <source>
        <dbReference type="ARBA" id="ARBA00023004"/>
    </source>
</evidence>
<dbReference type="PANTHER" id="PTHR24305">
    <property type="entry name" value="CYTOCHROME P450"/>
    <property type="match status" value="1"/>
</dbReference>
<evidence type="ECO:0000313" key="8">
    <source>
        <dbReference type="EMBL" id="KIM93215.1"/>
    </source>
</evidence>
<gene>
    <name evidence="8" type="ORF">OIDMADRAFT_36005</name>
</gene>
<sequence length="436" mass="50113">MWFTFGAVITYLAVEIIRSVYRLYFSPLAKFPGPRLAAVSRLYELYYDGYQPDGYIRKLRDLHEEYGPIVRINPREVHIDDPKLYTELCGNPRLDKDHWYYNVGDAIVTTPSYEEHKQQRAAVYRFFQPQALKDTESLIFETVERLCLGFRSIPGGFVNLSNAYRSLTNDIVTTFYFSTSNNLIDEDNYAAEFHRACGGFLRLLAFIRPFGIVGHILTVMSRWYQHLLKPAPKLRSVLQHQQNIGIRVNTAIKNHRQHQVPKARGLIYKLLDSSLPMKYKSRARLHSETLGAIIAGTEATANVLVTATFYLLSNPTCCEKLKTELREAWPSRGNPDIKSLLQLPYLTCVILEAYRLEEGSVFRKPMVSRTPLNLRGRIIPAGTTFSFTPKLNHENKTIFPNPQVFKPDRWQCQDNQALKKYLGTFSKGSRSCLGQQ</sequence>
<dbReference type="HOGENOM" id="CLU_001570_14_4_1"/>
<name>A0A0C3GAJ3_OIDMZ</name>
<dbReference type="STRING" id="913774.A0A0C3GAJ3"/>
<dbReference type="GO" id="GO:0005506">
    <property type="term" value="F:iron ion binding"/>
    <property type="evidence" value="ECO:0007669"/>
    <property type="project" value="InterPro"/>
</dbReference>
<dbReference type="InterPro" id="IPR001128">
    <property type="entry name" value="Cyt_P450"/>
</dbReference>
<dbReference type="PANTHER" id="PTHR24305:SF157">
    <property type="entry name" value="N-ACETYLTRYPTOPHAN 6-HYDROXYLASE IVOC-RELATED"/>
    <property type="match status" value="1"/>
</dbReference>
<evidence type="ECO:0000256" key="2">
    <source>
        <dbReference type="ARBA" id="ARBA00010617"/>
    </source>
</evidence>
<keyword evidence="9" id="KW-1185">Reference proteome</keyword>
<dbReference type="SUPFAM" id="SSF48264">
    <property type="entry name" value="Cytochrome P450"/>
    <property type="match status" value="1"/>
</dbReference>
<dbReference type="Gene3D" id="1.10.630.10">
    <property type="entry name" value="Cytochrome P450"/>
    <property type="match status" value="1"/>
</dbReference>
<evidence type="ECO:0000256" key="6">
    <source>
        <dbReference type="ARBA" id="ARBA00023033"/>
    </source>
</evidence>
<dbReference type="GO" id="GO:0016705">
    <property type="term" value="F:oxidoreductase activity, acting on paired donors, with incorporation or reduction of molecular oxygen"/>
    <property type="evidence" value="ECO:0007669"/>
    <property type="project" value="InterPro"/>
</dbReference>
<keyword evidence="4" id="KW-0560">Oxidoreductase</keyword>
<evidence type="ECO:0008006" key="10">
    <source>
        <dbReference type="Google" id="ProtNLM"/>
    </source>
</evidence>
<accession>A0A0C3GAJ3</accession>
<proteinExistence type="inferred from homology"/>
<dbReference type="InParanoid" id="A0A0C3GAJ3"/>
<dbReference type="PRINTS" id="PR00465">
    <property type="entry name" value="EP450IV"/>
</dbReference>
<dbReference type="InterPro" id="IPR036396">
    <property type="entry name" value="Cyt_P450_sf"/>
</dbReference>
<keyword evidence="3 7" id="KW-0479">Metal-binding</keyword>
<dbReference type="OrthoDB" id="3945418at2759"/>
<dbReference type="EMBL" id="KN832898">
    <property type="protein sequence ID" value="KIM93215.1"/>
    <property type="molecule type" value="Genomic_DNA"/>
</dbReference>
<comment type="similarity">
    <text evidence="2">Belongs to the cytochrome P450 family.</text>
</comment>
<dbReference type="CDD" id="cd11062">
    <property type="entry name" value="CYP58-like"/>
    <property type="match status" value="1"/>
</dbReference>
<evidence type="ECO:0000256" key="3">
    <source>
        <dbReference type="ARBA" id="ARBA00022723"/>
    </source>
</evidence>
<keyword evidence="6" id="KW-0503">Monooxygenase</keyword>
<dbReference type="Proteomes" id="UP000054321">
    <property type="component" value="Unassembled WGS sequence"/>
</dbReference>
<evidence type="ECO:0000313" key="9">
    <source>
        <dbReference type="Proteomes" id="UP000054321"/>
    </source>
</evidence>
<reference evidence="8 9" key="1">
    <citation type="submission" date="2014-04" db="EMBL/GenBank/DDBJ databases">
        <authorList>
            <consortium name="DOE Joint Genome Institute"/>
            <person name="Kuo A."/>
            <person name="Martino E."/>
            <person name="Perotto S."/>
            <person name="Kohler A."/>
            <person name="Nagy L.G."/>
            <person name="Floudas D."/>
            <person name="Copeland A."/>
            <person name="Barry K.W."/>
            <person name="Cichocki N."/>
            <person name="Veneault-Fourrey C."/>
            <person name="LaButti K."/>
            <person name="Lindquist E.A."/>
            <person name="Lipzen A."/>
            <person name="Lundell T."/>
            <person name="Morin E."/>
            <person name="Murat C."/>
            <person name="Sun H."/>
            <person name="Tunlid A."/>
            <person name="Henrissat B."/>
            <person name="Grigoriev I.V."/>
            <person name="Hibbett D.S."/>
            <person name="Martin F."/>
            <person name="Nordberg H.P."/>
            <person name="Cantor M.N."/>
            <person name="Hua S.X."/>
        </authorList>
    </citation>
    <scope>NUCLEOTIDE SEQUENCE [LARGE SCALE GENOMIC DNA]</scope>
    <source>
        <strain evidence="8 9">Zn</strain>
    </source>
</reference>
<dbReference type="InterPro" id="IPR002403">
    <property type="entry name" value="Cyt_P450_E_grp-IV"/>
</dbReference>
<evidence type="ECO:0000256" key="4">
    <source>
        <dbReference type="ARBA" id="ARBA00023002"/>
    </source>
</evidence>
<dbReference type="Pfam" id="PF00067">
    <property type="entry name" value="p450"/>
    <property type="match status" value="1"/>
</dbReference>
<keyword evidence="7" id="KW-0349">Heme</keyword>